<dbReference type="PANTHER" id="PTHR39428">
    <property type="entry name" value="F420H(2)-DEPENDENT QUINONE REDUCTASE RV1261C"/>
    <property type="match status" value="1"/>
</dbReference>
<accession>A0A5D0NKC2</accession>
<dbReference type="RefSeq" id="WP_067885102.1">
    <property type="nucleotide sequence ID" value="NZ_VSFG01000004.1"/>
</dbReference>
<feature type="region of interest" description="Disordered" evidence="3">
    <location>
        <begin position="261"/>
        <end position="280"/>
    </location>
</feature>
<sequence>MAGPGESDLLVLVSTGRRSGRRHRTELAYLADGDRLAVFASNAGSPRNPDWYQNVRADPRVVVEAGGETFDGVAFPVEGAERDELFARQAARHPAYSEYQRMTDRVIPVVEIHRGFLDGRAWALGEELVKIHDGLRADLAALRAGVRDFRRGDAPGLAAQLREHCVSVCDVLGAHHDNEEGRAFPRLEREFPGLAPVLGRLRREHAVVTANRRGLEKLLDDPASADLAHAGVELDRMAAELDAHFAYEEEQLRALLNAVGPRWRPSHRPGDGPANGQGDG</sequence>
<dbReference type="NCBIfam" id="TIGR00026">
    <property type="entry name" value="hi_GC_TIGR00026"/>
    <property type="match status" value="1"/>
</dbReference>
<name>A0A5D0NKC2_9ACTN</name>
<dbReference type="Pfam" id="PF04075">
    <property type="entry name" value="F420H2_quin_red"/>
    <property type="match status" value="1"/>
</dbReference>
<dbReference type="InterPro" id="IPR012312">
    <property type="entry name" value="Hemerythrin-like"/>
</dbReference>
<feature type="domain" description="Hemerythrin-like" evidence="4">
    <location>
        <begin position="126"/>
        <end position="253"/>
    </location>
</feature>
<comment type="caution">
    <text evidence="5">The sequence shown here is derived from an EMBL/GenBank/DDBJ whole genome shotgun (WGS) entry which is preliminary data.</text>
</comment>
<dbReference type="Gene3D" id="2.30.110.10">
    <property type="entry name" value="Electron Transport, Fmn-binding Protein, Chain A"/>
    <property type="match status" value="1"/>
</dbReference>
<protein>
    <submittedName>
        <fullName evidence="5">Nitroreductase family deazaflavin-dependent oxidoreductase</fullName>
    </submittedName>
</protein>
<dbReference type="GO" id="GO:0005886">
    <property type="term" value="C:plasma membrane"/>
    <property type="evidence" value="ECO:0007669"/>
    <property type="project" value="TreeGrafter"/>
</dbReference>
<evidence type="ECO:0000256" key="2">
    <source>
        <dbReference type="ARBA" id="ARBA00049106"/>
    </source>
</evidence>
<evidence type="ECO:0000313" key="6">
    <source>
        <dbReference type="Proteomes" id="UP000323380"/>
    </source>
</evidence>
<evidence type="ECO:0000259" key="4">
    <source>
        <dbReference type="Pfam" id="PF01814"/>
    </source>
</evidence>
<dbReference type="EMBL" id="VSFG01000004">
    <property type="protein sequence ID" value="TYB44611.1"/>
    <property type="molecule type" value="Genomic_DNA"/>
</dbReference>
<dbReference type="SUPFAM" id="SSF50475">
    <property type="entry name" value="FMN-binding split barrel"/>
    <property type="match status" value="1"/>
</dbReference>
<dbReference type="InterPro" id="IPR004378">
    <property type="entry name" value="F420H2_quin_Rdtase"/>
</dbReference>
<dbReference type="PANTHER" id="PTHR39428:SF1">
    <property type="entry name" value="F420H(2)-DEPENDENT QUINONE REDUCTASE RV1261C"/>
    <property type="match status" value="1"/>
</dbReference>
<gene>
    <name evidence="5" type="ORF">FXF69_20880</name>
</gene>
<organism evidence="5 6">
    <name type="scientific">Actinomadura chibensis</name>
    <dbReference type="NCBI Taxonomy" id="392828"/>
    <lineage>
        <taxon>Bacteria</taxon>
        <taxon>Bacillati</taxon>
        <taxon>Actinomycetota</taxon>
        <taxon>Actinomycetes</taxon>
        <taxon>Streptosporangiales</taxon>
        <taxon>Thermomonosporaceae</taxon>
        <taxon>Actinomadura</taxon>
    </lineage>
</organism>
<comment type="similarity">
    <text evidence="1">Belongs to the F420H(2)-dependent quinone reductase family.</text>
</comment>
<dbReference type="GO" id="GO:0070967">
    <property type="term" value="F:coenzyme F420 binding"/>
    <property type="evidence" value="ECO:0007669"/>
    <property type="project" value="TreeGrafter"/>
</dbReference>
<dbReference type="AlphaFoldDB" id="A0A5D0NKC2"/>
<evidence type="ECO:0000256" key="1">
    <source>
        <dbReference type="ARBA" id="ARBA00008710"/>
    </source>
</evidence>
<dbReference type="GO" id="GO:0016491">
    <property type="term" value="F:oxidoreductase activity"/>
    <property type="evidence" value="ECO:0007669"/>
    <property type="project" value="InterPro"/>
</dbReference>
<evidence type="ECO:0000313" key="5">
    <source>
        <dbReference type="EMBL" id="TYB44611.1"/>
    </source>
</evidence>
<comment type="catalytic activity">
    <reaction evidence="2">
        <text>oxidized coenzyme F420-(gamma-L-Glu)(n) + a quinol + H(+) = reduced coenzyme F420-(gamma-L-Glu)(n) + a quinone</text>
        <dbReference type="Rhea" id="RHEA:39663"/>
        <dbReference type="Rhea" id="RHEA-COMP:12939"/>
        <dbReference type="Rhea" id="RHEA-COMP:14378"/>
        <dbReference type="ChEBI" id="CHEBI:15378"/>
        <dbReference type="ChEBI" id="CHEBI:24646"/>
        <dbReference type="ChEBI" id="CHEBI:132124"/>
        <dbReference type="ChEBI" id="CHEBI:133980"/>
        <dbReference type="ChEBI" id="CHEBI:139511"/>
    </reaction>
</comment>
<dbReference type="Gene3D" id="1.20.120.520">
    <property type="entry name" value="nmb1532 protein domain like"/>
    <property type="match status" value="1"/>
</dbReference>
<dbReference type="CDD" id="cd12108">
    <property type="entry name" value="Hr-like"/>
    <property type="match status" value="1"/>
</dbReference>
<dbReference type="STRING" id="1220554.GCA_001552135_00650"/>
<dbReference type="Pfam" id="PF01814">
    <property type="entry name" value="Hemerythrin"/>
    <property type="match status" value="1"/>
</dbReference>
<evidence type="ECO:0000256" key="3">
    <source>
        <dbReference type="SAM" id="MobiDB-lite"/>
    </source>
</evidence>
<dbReference type="Proteomes" id="UP000323380">
    <property type="component" value="Unassembled WGS sequence"/>
</dbReference>
<dbReference type="InterPro" id="IPR012349">
    <property type="entry name" value="Split_barrel_FMN-bd"/>
</dbReference>
<proteinExistence type="inferred from homology"/>
<keyword evidence="6" id="KW-1185">Reference proteome</keyword>
<reference evidence="5 6" key="1">
    <citation type="submission" date="2019-08" db="EMBL/GenBank/DDBJ databases">
        <title>Actinomadura sp. nov. CYP1-5 isolated from mountain soil.</title>
        <authorList>
            <person name="Songsumanus A."/>
            <person name="Kuncharoen N."/>
            <person name="Kudo T."/>
            <person name="Yuki M."/>
            <person name="Igarashi Y."/>
            <person name="Tanasupawat S."/>
        </authorList>
    </citation>
    <scope>NUCLEOTIDE SEQUENCE [LARGE SCALE GENOMIC DNA]</scope>
    <source>
        <strain evidence="5 6">JCM 14158</strain>
    </source>
</reference>